<dbReference type="Proteomes" id="UP000215002">
    <property type="component" value="Chromosome"/>
</dbReference>
<dbReference type="KEGG" id="muc:MuYL_3553"/>
<dbReference type="EMBL" id="CP022743">
    <property type="protein sequence ID" value="ASU35438.1"/>
    <property type="molecule type" value="Genomic_DNA"/>
</dbReference>
<dbReference type="AlphaFoldDB" id="A0A223P0T0"/>
<keyword evidence="2" id="KW-1185">Reference proteome</keyword>
<name>A0A223P0T0_9SPHI</name>
<reference evidence="1 2" key="1">
    <citation type="submission" date="2017-08" db="EMBL/GenBank/DDBJ databases">
        <title>Complete genome sequence of Mucilaginibacter sp. strain BJC16-A31.</title>
        <authorList>
            <consortium name="Henan University of Science and Technology"/>
            <person name="You X."/>
        </authorList>
    </citation>
    <scope>NUCLEOTIDE SEQUENCE [LARGE SCALE GENOMIC DNA]</scope>
    <source>
        <strain evidence="1 2">BJC16-A31</strain>
    </source>
</reference>
<gene>
    <name evidence="1" type="ORF">MuYL_3553</name>
</gene>
<organism evidence="1 2">
    <name type="scientific">Mucilaginibacter xinganensis</name>
    <dbReference type="NCBI Taxonomy" id="1234841"/>
    <lineage>
        <taxon>Bacteria</taxon>
        <taxon>Pseudomonadati</taxon>
        <taxon>Bacteroidota</taxon>
        <taxon>Sphingobacteriia</taxon>
        <taxon>Sphingobacteriales</taxon>
        <taxon>Sphingobacteriaceae</taxon>
        <taxon>Mucilaginibacter</taxon>
    </lineage>
</organism>
<proteinExistence type="predicted"/>
<evidence type="ECO:0000313" key="2">
    <source>
        <dbReference type="Proteomes" id="UP000215002"/>
    </source>
</evidence>
<accession>A0A223P0T0</accession>
<protein>
    <submittedName>
        <fullName evidence="1">Uncharacterized protein</fullName>
    </submittedName>
</protein>
<evidence type="ECO:0000313" key="1">
    <source>
        <dbReference type="EMBL" id="ASU35438.1"/>
    </source>
</evidence>
<sequence length="44" mass="5395">MYLLFFKKYFTFFIDLFLSNKTCAVSILLTVTYNLNKNWLCRLF</sequence>